<reference evidence="3 4" key="1">
    <citation type="journal article" date="2005" name="Nucleic Acids Res.">
        <title>Genomic blueprint of Hahella chejuensis, a marine microbe producing an algicidal agent.</title>
        <authorList>
            <person name="Jeong H."/>
            <person name="Yim J.H."/>
            <person name="Lee C."/>
            <person name="Choi S.-H."/>
            <person name="Park Y.K."/>
            <person name="Yoon S.H."/>
            <person name="Hur C.-G."/>
            <person name="Kang H.-Y."/>
            <person name="Kim D."/>
            <person name="Lee H.H."/>
            <person name="Park K.H."/>
            <person name="Park S.-H."/>
            <person name="Park H.-S."/>
            <person name="Lee H.K."/>
            <person name="Oh T.K."/>
            <person name="Kim J.F."/>
        </authorList>
    </citation>
    <scope>NUCLEOTIDE SEQUENCE [LARGE SCALE GENOMIC DNA]</scope>
    <source>
        <strain evidence="3 4">KCTC 2396</strain>
    </source>
</reference>
<feature type="region of interest" description="Disordered" evidence="1">
    <location>
        <begin position="387"/>
        <end position="425"/>
    </location>
</feature>
<dbReference type="eggNOG" id="COG3515">
    <property type="taxonomic scope" value="Bacteria"/>
</dbReference>
<evidence type="ECO:0000256" key="1">
    <source>
        <dbReference type="SAM" id="MobiDB-lite"/>
    </source>
</evidence>
<dbReference type="OrthoDB" id="9771118at2"/>
<dbReference type="PANTHER" id="PTHR37951">
    <property type="entry name" value="CYTOPLASMIC PROTEIN-RELATED"/>
    <property type="match status" value="1"/>
</dbReference>
<dbReference type="RefSeq" id="WP_011398020.1">
    <property type="nucleotide sequence ID" value="NC_007645.1"/>
</dbReference>
<feature type="domain" description="ImpA N-terminal" evidence="2">
    <location>
        <begin position="14"/>
        <end position="140"/>
    </location>
</feature>
<dbReference type="AlphaFoldDB" id="Q2SEH1"/>
<keyword evidence="4" id="KW-1185">Reference proteome</keyword>
<dbReference type="HOGENOM" id="CLU_060104_1_1_6"/>
<dbReference type="Pfam" id="PF06812">
    <property type="entry name" value="ImpA_N"/>
    <property type="match status" value="1"/>
</dbReference>
<feature type="compositionally biased region" description="Gly residues" evidence="1">
    <location>
        <begin position="415"/>
        <end position="425"/>
    </location>
</feature>
<dbReference type="InterPro" id="IPR010657">
    <property type="entry name" value="ImpA_N"/>
</dbReference>
<name>Q2SEH1_HAHCH</name>
<evidence type="ECO:0000313" key="3">
    <source>
        <dbReference type="EMBL" id="ABC30953.1"/>
    </source>
</evidence>
<feature type="compositionally biased region" description="Gly residues" evidence="1">
    <location>
        <begin position="284"/>
        <end position="297"/>
    </location>
</feature>
<dbReference type="STRING" id="349521.HCH_04246"/>
<dbReference type="KEGG" id="hch:HCH_04246"/>
<organism evidence="3 4">
    <name type="scientific">Hahella chejuensis (strain KCTC 2396)</name>
    <dbReference type="NCBI Taxonomy" id="349521"/>
    <lineage>
        <taxon>Bacteria</taxon>
        <taxon>Pseudomonadati</taxon>
        <taxon>Pseudomonadota</taxon>
        <taxon>Gammaproteobacteria</taxon>
        <taxon>Oceanospirillales</taxon>
        <taxon>Hahellaceae</taxon>
        <taxon>Hahella</taxon>
    </lineage>
</organism>
<accession>Q2SEH1</accession>
<dbReference type="EMBL" id="CP000155">
    <property type="protein sequence ID" value="ABC30953.1"/>
    <property type="molecule type" value="Genomic_DNA"/>
</dbReference>
<protein>
    <submittedName>
        <fullName evidence="3">Uncharacterized protein conserved in bacteria</fullName>
    </submittedName>
</protein>
<dbReference type="InterPro" id="IPR017740">
    <property type="entry name" value="TssA-like"/>
</dbReference>
<dbReference type="Proteomes" id="UP000000238">
    <property type="component" value="Chromosome"/>
</dbReference>
<dbReference type="NCBIfam" id="TIGR03363">
    <property type="entry name" value="VI_chp_8"/>
    <property type="match status" value="1"/>
</dbReference>
<proteinExistence type="predicted"/>
<sequence length="425" mass="46569">MASDNIIELEPFFSPISDENPSGTDLRDENDSDFSAAKAARRKVVSLAKAARFDANGELELVEQWREIRRLAPTILKRKSKDLEVAAWFTEALLKLEGFTGLRDGLQIIKGLVENFWDTIYPLPDEDGVETRIYPLISLNGEDGTGTLVLPIKNTPLTDDTENVLTLTSYGRLQDALDIEDPEERIRRFEELSLSEDIVNQQLLTVSPDKAQNVYEDIQEALALWQEIGELVDAKCAESGSKASLPTSGVKNALQEVEELYKRLMKNKLLSDDEEAPIQTNDGQSGGNTGGGGGQQMRGGVAHGPFRSREDAINHLLVVAEYFRKTEPHSPLCGAIERAASWGRMSIQELLMELIPDEEARARYALMTGIQIGEDAAPIGQLSQTARAVTIPEPKAKAEGASEPEQGTDNDWNNSGGGGSGDSSW</sequence>
<gene>
    <name evidence="3" type="ordered locus">HCH_04246</name>
</gene>
<feature type="region of interest" description="Disordered" evidence="1">
    <location>
        <begin position="271"/>
        <end position="305"/>
    </location>
</feature>
<dbReference type="PANTHER" id="PTHR37951:SF1">
    <property type="entry name" value="TYPE VI SECRETION SYSTEM COMPONENT TSSA1"/>
    <property type="match status" value="1"/>
</dbReference>
<evidence type="ECO:0000313" key="4">
    <source>
        <dbReference type="Proteomes" id="UP000000238"/>
    </source>
</evidence>
<evidence type="ECO:0000259" key="2">
    <source>
        <dbReference type="Pfam" id="PF06812"/>
    </source>
</evidence>